<proteinExistence type="predicted"/>
<feature type="chain" id="PRO_5047215221" evidence="1">
    <location>
        <begin position="24"/>
        <end position="174"/>
    </location>
</feature>
<dbReference type="EMBL" id="JANZXA010000008">
    <property type="protein sequence ID" value="MCT2400424.1"/>
    <property type="molecule type" value="Genomic_DNA"/>
</dbReference>
<evidence type="ECO:0000256" key="1">
    <source>
        <dbReference type="SAM" id="SignalP"/>
    </source>
</evidence>
<sequence>MRKLLPAIPALAAFGLSIAPATAKFTADIQKDGWRLLGTTEACGLHTTFETKEHPIYLDILYLPEKDKFNFVLTSKQYSKTIIGRAFWMTVTFDNTRTRFRAYGIETEDGPALGGYVGANFLKDFAGTRKMELEVEGAKFGIFNIDQPRDLVAEFAKCADDAWKAQFDGRTSMP</sequence>
<comment type="caution">
    <text evidence="2">The sequence shown here is derived from an EMBL/GenBank/DDBJ whole genome shotgun (WGS) entry which is preliminary data.</text>
</comment>
<gene>
    <name evidence="2" type="ORF">NZK81_12760</name>
</gene>
<evidence type="ECO:0000313" key="3">
    <source>
        <dbReference type="Proteomes" id="UP001165583"/>
    </source>
</evidence>
<organism evidence="2 3">
    <name type="scientific">Novosphingobium mangrovi</name>
    <name type="common">ex Huang et al. 2023</name>
    <dbReference type="NCBI Taxonomy" id="2976432"/>
    <lineage>
        <taxon>Bacteria</taxon>
        <taxon>Pseudomonadati</taxon>
        <taxon>Pseudomonadota</taxon>
        <taxon>Alphaproteobacteria</taxon>
        <taxon>Sphingomonadales</taxon>
        <taxon>Sphingomonadaceae</taxon>
        <taxon>Novosphingobium</taxon>
    </lineage>
</organism>
<accession>A0ABT2I6I5</accession>
<dbReference type="RefSeq" id="WP_260046472.1">
    <property type="nucleotide sequence ID" value="NZ_JANZXA010000008.1"/>
</dbReference>
<feature type="signal peptide" evidence="1">
    <location>
        <begin position="1"/>
        <end position="23"/>
    </location>
</feature>
<evidence type="ECO:0000313" key="2">
    <source>
        <dbReference type="EMBL" id="MCT2400424.1"/>
    </source>
</evidence>
<dbReference type="Proteomes" id="UP001165583">
    <property type="component" value="Unassembled WGS sequence"/>
</dbReference>
<name>A0ABT2I6I5_9SPHN</name>
<keyword evidence="1" id="KW-0732">Signal</keyword>
<protein>
    <submittedName>
        <fullName evidence="2">Uncharacterized protein</fullName>
    </submittedName>
</protein>
<reference evidence="2" key="1">
    <citation type="submission" date="2022-09" db="EMBL/GenBank/DDBJ databases">
        <title>Novosphingobium sp. Nov., a polycyclic aromatic hydrocarbon-degrading bacterium isolated form mangrove sediments in HongKong.</title>
        <authorList>
            <person name="Hu Z."/>
        </authorList>
    </citation>
    <scope>NUCLEOTIDE SEQUENCE</scope>
    <source>
        <strain evidence="2">HK4-1</strain>
    </source>
</reference>
<keyword evidence="3" id="KW-1185">Reference proteome</keyword>